<proteinExistence type="predicted"/>
<evidence type="ECO:0000313" key="2">
    <source>
        <dbReference type="Proteomes" id="UP000053462"/>
    </source>
</evidence>
<protein>
    <recommendedName>
        <fullName evidence="3">Peptidase C39-like domain-containing protein</fullName>
    </recommendedName>
</protein>
<dbReference type="STRING" id="227598.APY94_03630"/>
<dbReference type="EMBL" id="LLYW01000011">
    <property type="protein sequence ID" value="KUH34074.1"/>
    <property type="molecule type" value="Genomic_DNA"/>
</dbReference>
<evidence type="ECO:0000313" key="1">
    <source>
        <dbReference type="EMBL" id="KUH34074.1"/>
    </source>
</evidence>
<dbReference type="AlphaFoldDB" id="A0A124EBI2"/>
<dbReference type="Proteomes" id="UP000053462">
    <property type="component" value="Unassembled WGS sequence"/>
</dbReference>
<name>A0A124EBI2_9EURY</name>
<reference evidence="1 2" key="1">
    <citation type="submission" date="2015-10" db="EMBL/GenBank/DDBJ databases">
        <title>Draft genome sequence of Thermococcus celericrescens strain DSM 17994.</title>
        <authorList>
            <person name="Hong S.-J."/>
            <person name="Park C.-E."/>
            <person name="Shin J.-H."/>
        </authorList>
    </citation>
    <scope>NUCLEOTIDE SEQUENCE [LARGE SCALE GENOMIC DNA]</scope>
    <source>
        <strain evidence="1 2">DSM 17994</strain>
    </source>
</reference>
<comment type="caution">
    <text evidence="1">The sequence shown here is derived from an EMBL/GenBank/DDBJ whole genome shotgun (WGS) entry which is preliminary data.</text>
</comment>
<organism evidence="1 2">
    <name type="scientific">Thermococcus celericrescens</name>
    <dbReference type="NCBI Taxonomy" id="227598"/>
    <lineage>
        <taxon>Archaea</taxon>
        <taxon>Methanobacteriati</taxon>
        <taxon>Methanobacteriota</taxon>
        <taxon>Thermococci</taxon>
        <taxon>Thermococcales</taxon>
        <taxon>Thermococcaceae</taxon>
        <taxon>Thermococcus</taxon>
    </lineage>
</organism>
<accession>A0A124EBI2</accession>
<sequence length="425" mass="47754">MNWKAPVVLLIGLLLLEGVVTAVPFDKPEAVPLATVKALALRELHKFPEFNGAIPTNPTPLYFPDGRLAAYEFRMVKNGKTIGYIIVSANRNLPPAILEAGFGEKTPSDLMKELATRKGVKTYRPAYFSGLNYGILTGDKIVDMKGREYRKPSRYTLALENKAEDNQKQWVTVETLTSTDKIDYIAPLATITSQKIIYGVPAWTSTDLGTKSNIPQPRDADPWEYIGPAEDPWKDWDGCAPIAASMIVGYYEIQYRSDWYREAIIDILHRTMKTSDDIEARTATSNIGPGIENFYWEAKEVLPDPPRYLYTTTTYNDLNENSVFSIIKNEVDMGRPGILSAYHFNFVNELPVNDFHSVTFAGYREYSDGTRYIYVHTTWAPWLNGRPTSDWVIVDSLPGATIVTVKPNSCPSGICPTSLEEVPRK</sequence>
<dbReference type="OrthoDB" id="97769at2157"/>
<dbReference type="RefSeq" id="WP_058938340.1">
    <property type="nucleotide sequence ID" value="NZ_LLYW01000011.1"/>
</dbReference>
<keyword evidence="2" id="KW-1185">Reference proteome</keyword>
<evidence type="ECO:0008006" key="3">
    <source>
        <dbReference type="Google" id="ProtNLM"/>
    </source>
</evidence>
<gene>
    <name evidence="1" type="ORF">APY94_03630</name>
</gene>
<dbReference type="Gene3D" id="3.90.70.10">
    <property type="entry name" value="Cysteine proteinases"/>
    <property type="match status" value="1"/>
</dbReference>